<feature type="compositionally biased region" description="Basic and acidic residues" evidence="1">
    <location>
        <begin position="93"/>
        <end position="111"/>
    </location>
</feature>
<accession>A0A913ZPT2</accession>
<dbReference type="AlphaFoldDB" id="A0A913ZPT2"/>
<dbReference type="GeneID" id="119726197"/>
<dbReference type="OrthoDB" id="10554731at2759"/>
<evidence type="ECO:0000256" key="2">
    <source>
        <dbReference type="SAM" id="SignalP"/>
    </source>
</evidence>
<feature type="signal peptide" evidence="2">
    <location>
        <begin position="1"/>
        <end position="23"/>
    </location>
</feature>
<dbReference type="Proteomes" id="UP000887568">
    <property type="component" value="Unplaced"/>
</dbReference>
<sequence length="125" mass="14231">MTAMARLLLVACLIIGLTLSVQAGCPPGMSLARCKHNSGTFKKGLIQELLERKNLKFDELDDKTLQRALDLLLEDEKKDFGGQQDFTLEEEERGPPRRELEGEDAERARSDEHLRQLLLKVLREE</sequence>
<feature type="region of interest" description="Disordered" evidence="1">
    <location>
        <begin position="82"/>
        <end position="111"/>
    </location>
</feature>
<keyword evidence="2" id="KW-0732">Signal</keyword>
<dbReference type="EnsemblMetazoa" id="XM_038197799.1">
    <property type="protein sequence ID" value="XP_038053727.1"/>
    <property type="gene ID" value="LOC119726197"/>
</dbReference>
<dbReference type="RefSeq" id="XP_038053727.1">
    <property type="nucleotide sequence ID" value="XM_038197799.1"/>
</dbReference>
<evidence type="ECO:0000256" key="1">
    <source>
        <dbReference type="SAM" id="MobiDB-lite"/>
    </source>
</evidence>
<feature type="chain" id="PRO_5037410945" evidence="2">
    <location>
        <begin position="24"/>
        <end position="125"/>
    </location>
</feature>
<keyword evidence="4" id="KW-1185">Reference proteome</keyword>
<evidence type="ECO:0000313" key="4">
    <source>
        <dbReference type="Proteomes" id="UP000887568"/>
    </source>
</evidence>
<protein>
    <submittedName>
        <fullName evidence="3">Uncharacterized protein</fullName>
    </submittedName>
</protein>
<name>A0A913ZPT2_PATMI</name>
<organism evidence="3 4">
    <name type="scientific">Patiria miniata</name>
    <name type="common">Bat star</name>
    <name type="synonym">Asterina miniata</name>
    <dbReference type="NCBI Taxonomy" id="46514"/>
    <lineage>
        <taxon>Eukaryota</taxon>
        <taxon>Metazoa</taxon>
        <taxon>Echinodermata</taxon>
        <taxon>Eleutherozoa</taxon>
        <taxon>Asterozoa</taxon>
        <taxon>Asteroidea</taxon>
        <taxon>Valvatacea</taxon>
        <taxon>Valvatida</taxon>
        <taxon>Asterinidae</taxon>
        <taxon>Patiria</taxon>
    </lineage>
</organism>
<evidence type="ECO:0000313" key="3">
    <source>
        <dbReference type="EnsemblMetazoa" id="XP_038053727.1"/>
    </source>
</evidence>
<dbReference type="OMA" id="LARCKHN"/>
<reference evidence="3" key="1">
    <citation type="submission" date="2022-11" db="UniProtKB">
        <authorList>
            <consortium name="EnsemblMetazoa"/>
        </authorList>
    </citation>
    <scope>IDENTIFICATION</scope>
</reference>
<proteinExistence type="predicted"/>